<organism evidence="11 12">
    <name type="scientific">Silvanigrella aquatica</name>
    <dbReference type="NCBI Taxonomy" id="1915309"/>
    <lineage>
        <taxon>Bacteria</taxon>
        <taxon>Pseudomonadati</taxon>
        <taxon>Bdellovibrionota</taxon>
        <taxon>Oligoflexia</taxon>
        <taxon>Silvanigrellales</taxon>
        <taxon>Silvanigrellaceae</taxon>
        <taxon>Silvanigrella</taxon>
    </lineage>
</organism>
<evidence type="ECO:0000256" key="6">
    <source>
        <dbReference type="ARBA" id="ARBA00023274"/>
    </source>
</evidence>
<dbReference type="FunFam" id="3.30.160.20:FF:000001">
    <property type="entry name" value="30S ribosomal protein S5"/>
    <property type="match status" value="1"/>
</dbReference>
<proteinExistence type="inferred from homology"/>
<dbReference type="NCBIfam" id="TIGR01021">
    <property type="entry name" value="rpsE_bact"/>
    <property type="match status" value="1"/>
</dbReference>
<keyword evidence="5 8" id="KW-0689">Ribosomal protein</keyword>
<evidence type="ECO:0000313" key="12">
    <source>
        <dbReference type="Proteomes" id="UP000184731"/>
    </source>
</evidence>
<dbReference type="Pfam" id="PF00333">
    <property type="entry name" value="Ribosomal_S5"/>
    <property type="match status" value="1"/>
</dbReference>
<feature type="domain" description="S5 DRBM" evidence="10">
    <location>
        <begin position="13"/>
        <end position="76"/>
    </location>
</feature>
<evidence type="ECO:0000256" key="9">
    <source>
        <dbReference type="RuleBase" id="RU003823"/>
    </source>
</evidence>
<dbReference type="InterPro" id="IPR014721">
    <property type="entry name" value="Ribsml_uS5_D2-typ_fold_subgr"/>
</dbReference>
<dbReference type="GO" id="GO:0005737">
    <property type="term" value="C:cytoplasm"/>
    <property type="evidence" value="ECO:0007669"/>
    <property type="project" value="UniProtKB-ARBA"/>
</dbReference>
<dbReference type="InterPro" id="IPR013810">
    <property type="entry name" value="Ribosomal_uS5_N"/>
</dbReference>
<evidence type="ECO:0000256" key="4">
    <source>
        <dbReference type="ARBA" id="ARBA00022884"/>
    </source>
</evidence>
<comment type="similarity">
    <text evidence="2 8 9">Belongs to the universal ribosomal protein uS5 family.</text>
</comment>
<dbReference type="GO" id="GO:0003735">
    <property type="term" value="F:structural constituent of ribosome"/>
    <property type="evidence" value="ECO:0007669"/>
    <property type="project" value="UniProtKB-UniRule"/>
</dbReference>
<dbReference type="GO" id="GO:0006412">
    <property type="term" value="P:translation"/>
    <property type="evidence" value="ECO:0007669"/>
    <property type="project" value="UniProtKB-UniRule"/>
</dbReference>
<keyword evidence="3 8" id="KW-0699">rRNA-binding</keyword>
<evidence type="ECO:0000259" key="10">
    <source>
        <dbReference type="PROSITE" id="PS50881"/>
    </source>
</evidence>
<dbReference type="SUPFAM" id="SSF54768">
    <property type="entry name" value="dsRNA-binding domain-like"/>
    <property type="match status" value="1"/>
</dbReference>
<dbReference type="Gene3D" id="3.30.160.20">
    <property type="match status" value="1"/>
</dbReference>
<dbReference type="AlphaFoldDB" id="A0A1L4D2U7"/>
<dbReference type="PANTHER" id="PTHR48277:SF1">
    <property type="entry name" value="MITOCHONDRIAL RIBOSOMAL PROTEIN S5"/>
    <property type="match status" value="1"/>
</dbReference>
<name>A0A1L4D2U7_9BACT</name>
<keyword evidence="4 8" id="KW-0694">RNA-binding</keyword>
<comment type="subunit">
    <text evidence="8">Part of the 30S ribosomal subunit. Contacts proteins S4 and S8.</text>
</comment>
<protein>
    <recommendedName>
        <fullName evidence="7 8">Small ribosomal subunit protein uS5</fullName>
    </recommendedName>
</protein>
<evidence type="ECO:0000256" key="7">
    <source>
        <dbReference type="ARBA" id="ARBA00035255"/>
    </source>
</evidence>
<evidence type="ECO:0000256" key="8">
    <source>
        <dbReference type="HAMAP-Rule" id="MF_01307"/>
    </source>
</evidence>
<keyword evidence="6 8" id="KW-0687">Ribonucleoprotein</keyword>
<accession>A0A1L4D2U7</accession>
<dbReference type="PROSITE" id="PS50881">
    <property type="entry name" value="S5_DSRBD"/>
    <property type="match status" value="1"/>
</dbReference>
<evidence type="ECO:0000256" key="3">
    <source>
        <dbReference type="ARBA" id="ARBA00022730"/>
    </source>
</evidence>
<evidence type="ECO:0000313" key="11">
    <source>
        <dbReference type="EMBL" id="APJ04511.1"/>
    </source>
</evidence>
<comment type="domain">
    <text evidence="8">The N-terminal domain interacts with the head of the 30S subunit; the C-terminal domain interacts with the body and contacts protein S4. The interaction surface between S4 and S5 is involved in control of translational fidelity.</text>
</comment>
<comment type="function">
    <text evidence="1 8">Located at the back of the 30S subunit body where it stabilizes the conformation of the head with respect to the body.</text>
</comment>
<evidence type="ECO:0000256" key="5">
    <source>
        <dbReference type="ARBA" id="ARBA00022980"/>
    </source>
</evidence>
<dbReference type="HAMAP" id="MF_01307_B">
    <property type="entry name" value="Ribosomal_uS5_B"/>
    <property type="match status" value="1"/>
</dbReference>
<dbReference type="InterPro" id="IPR005324">
    <property type="entry name" value="Ribosomal_uS5_C"/>
</dbReference>
<dbReference type="Pfam" id="PF03719">
    <property type="entry name" value="Ribosomal_S5_C"/>
    <property type="match status" value="1"/>
</dbReference>
<dbReference type="Gene3D" id="3.30.230.10">
    <property type="match status" value="1"/>
</dbReference>
<dbReference type="SUPFAM" id="SSF54211">
    <property type="entry name" value="Ribosomal protein S5 domain 2-like"/>
    <property type="match status" value="1"/>
</dbReference>
<keyword evidence="12" id="KW-1185">Reference proteome</keyword>
<dbReference type="PANTHER" id="PTHR48277">
    <property type="entry name" value="MITOCHONDRIAL RIBOSOMAL PROTEIN S5"/>
    <property type="match status" value="1"/>
</dbReference>
<reference evidence="11 12" key="1">
    <citation type="submission" date="2016-10" db="EMBL/GenBank/DDBJ databases">
        <title>Silvanigrella aquatica sp. nov., isolated from a freshwater lake located in the Black Forest, Germany, description of Silvanigrellaceae fam. nov., Silvanigrellales ord. nov., reclassification of the order Bdellovibrionales in the class Oligoflexia, reclassification of the families Bacteriovoracaceae and Halobacteriovoraceae in the new order Bacteriovoracales ord. nov., and reclassification of the family Pseudobacteriovoracaceae in the order Oligoflexiales.</title>
        <authorList>
            <person name="Hahn M.W."/>
            <person name="Schmidt J."/>
            <person name="Koll U."/>
            <person name="Rohde M."/>
            <person name="Verbag S."/>
            <person name="Pitt A."/>
            <person name="Nakai R."/>
            <person name="Naganuma T."/>
            <person name="Lang E."/>
        </authorList>
    </citation>
    <scope>NUCLEOTIDE SEQUENCE [LARGE SCALE GENOMIC DNA]</scope>
    <source>
        <strain evidence="11 12">MWH-Nonnen-W8red</strain>
    </source>
</reference>
<dbReference type="PROSITE" id="PS00585">
    <property type="entry name" value="RIBOSOMAL_S5"/>
    <property type="match status" value="1"/>
</dbReference>
<dbReference type="InterPro" id="IPR005712">
    <property type="entry name" value="Ribosomal_uS5_bac-type"/>
</dbReference>
<dbReference type="EMBL" id="CP017834">
    <property type="protein sequence ID" value="APJ04511.1"/>
    <property type="molecule type" value="Genomic_DNA"/>
</dbReference>
<dbReference type="KEGG" id="saqi:AXG55_11560"/>
<dbReference type="InterPro" id="IPR018192">
    <property type="entry name" value="Ribosomal_uS5_N_CS"/>
</dbReference>
<dbReference type="GO" id="GO:0015935">
    <property type="term" value="C:small ribosomal subunit"/>
    <property type="evidence" value="ECO:0007669"/>
    <property type="project" value="InterPro"/>
</dbReference>
<dbReference type="GO" id="GO:0042254">
    <property type="term" value="P:ribosome biogenesis"/>
    <property type="evidence" value="ECO:0007669"/>
    <property type="project" value="UniProtKB-ARBA"/>
</dbReference>
<evidence type="ECO:0000256" key="2">
    <source>
        <dbReference type="ARBA" id="ARBA00008945"/>
    </source>
</evidence>
<evidence type="ECO:0000256" key="1">
    <source>
        <dbReference type="ARBA" id="ARBA00003093"/>
    </source>
</evidence>
<dbReference type="STRING" id="1915309.AXG55_11560"/>
<dbReference type="GO" id="GO:0019843">
    <property type="term" value="F:rRNA binding"/>
    <property type="evidence" value="ECO:0007669"/>
    <property type="project" value="UniProtKB-UniRule"/>
</dbReference>
<dbReference type="FunFam" id="3.30.230.10:FF:000002">
    <property type="entry name" value="30S ribosomal protein S5"/>
    <property type="match status" value="1"/>
</dbReference>
<gene>
    <name evidence="8" type="primary">rpsE</name>
    <name evidence="11" type="ORF">AXG55_11560</name>
</gene>
<dbReference type="Proteomes" id="UP000184731">
    <property type="component" value="Chromosome"/>
</dbReference>
<sequence length="160" mass="17179">MQMNKEEQKKDRFEDRVVSVSRVSKTVKGGRRMSFSALVVVGDRQGTVGYGLGKAAEVPEAVRKAVAQAKKSLITVPMEKQTIPFVVNAKFGASHLLLSPATEGSGIVAGSSVRAVAELAGIPNIMAKIQGSRNPHNVVKATFKGLKQLSTTEEYLKARK</sequence>
<dbReference type="InterPro" id="IPR020568">
    <property type="entry name" value="Ribosomal_Su5_D2-typ_SF"/>
</dbReference>
<comment type="function">
    <text evidence="8">With S4 and S12 plays an important role in translational accuracy.</text>
</comment>
<dbReference type="InterPro" id="IPR000851">
    <property type="entry name" value="Ribosomal_uS5"/>
</dbReference>